<reference evidence="1" key="1">
    <citation type="journal article" date="2017" name="Parasit. Vectors">
        <title>Sialotranscriptomics of Rhipicephalus zambeziensis reveals intricate expression profiles of secretory proteins and suggests tight temporal transcriptional regulation during blood-feeding.</title>
        <authorList>
            <person name="de Castro M.H."/>
            <person name="de Klerk D."/>
            <person name="Pienaar R."/>
            <person name="Rees D.J.G."/>
            <person name="Mans B.J."/>
        </authorList>
    </citation>
    <scope>NUCLEOTIDE SEQUENCE</scope>
    <source>
        <tissue evidence="1">Salivary glands</tissue>
    </source>
</reference>
<dbReference type="EMBL" id="GFPF01002247">
    <property type="protein sequence ID" value="MAA13393.1"/>
    <property type="molecule type" value="Transcribed_RNA"/>
</dbReference>
<name>A0A224YGQ8_9ACAR</name>
<sequence length="94" mass="11116">MAMYACTMQYYCDITCCIVTPVYRTRVFVKHESYFHCISKQRKLFSLYFQAEVWLCGRTPACHADGLGSILTRTRKFLLFILFASFSIFRSRTR</sequence>
<evidence type="ECO:0000313" key="1">
    <source>
        <dbReference type="EMBL" id="MAA13393.1"/>
    </source>
</evidence>
<dbReference type="AlphaFoldDB" id="A0A224YGQ8"/>
<proteinExistence type="predicted"/>
<accession>A0A224YGQ8</accession>
<protein>
    <submittedName>
        <fullName evidence="1">Uncharacterized protein</fullName>
    </submittedName>
</protein>
<organism evidence="1">
    <name type="scientific">Rhipicephalus zambeziensis</name>
    <dbReference type="NCBI Taxonomy" id="60191"/>
    <lineage>
        <taxon>Eukaryota</taxon>
        <taxon>Metazoa</taxon>
        <taxon>Ecdysozoa</taxon>
        <taxon>Arthropoda</taxon>
        <taxon>Chelicerata</taxon>
        <taxon>Arachnida</taxon>
        <taxon>Acari</taxon>
        <taxon>Parasitiformes</taxon>
        <taxon>Ixodida</taxon>
        <taxon>Ixodoidea</taxon>
        <taxon>Ixodidae</taxon>
        <taxon>Rhipicephalinae</taxon>
        <taxon>Rhipicephalus</taxon>
        <taxon>Rhipicephalus</taxon>
    </lineage>
</organism>